<dbReference type="AlphaFoldDB" id="A0A6I3S9M4"/>
<comment type="caution">
    <text evidence="1">The sequence shown here is derived from an EMBL/GenBank/DDBJ whole genome shotgun (WGS) entry which is preliminary data.</text>
</comment>
<accession>A0A6I3S9M4</accession>
<dbReference type="RefSeq" id="WP_149879698.1">
    <property type="nucleotide sequence ID" value="NZ_WNCA01000044.1"/>
</dbReference>
<dbReference type="EMBL" id="WNCL01000041">
    <property type="protein sequence ID" value="MTU44020.1"/>
    <property type="molecule type" value="Genomic_DNA"/>
</dbReference>
<reference evidence="1 2" key="1">
    <citation type="journal article" date="2019" name="Nat. Med.">
        <title>A library of human gut bacterial isolates paired with longitudinal multiomics data enables mechanistic microbiome research.</title>
        <authorList>
            <person name="Poyet M."/>
            <person name="Groussin M."/>
            <person name="Gibbons S.M."/>
            <person name="Avila-Pacheco J."/>
            <person name="Jiang X."/>
            <person name="Kearney S.M."/>
            <person name="Perrotta A.R."/>
            <person name="Berdy B."/>
            <person name="Zhao S."/>
            <person name="Lieberman T.D."/>
            <person name="Swanson P.K."/>
            <person name="Smith M."/>
            <person name="Roesemann S."/>
            <person name="Alexander J.E."/>
            <person name="Rich S.A."/>
            <person name="Livny J."/>
            <person name="Vlamakis H."/>
            <person name="Clish C."/>
            <person name="Bullock K."/>
            <person name="Deik A."/>
            <person name="Scott J."/>
            <person name="Pierce K.A."/>
            <person name="Xavier R.J."/>
            <person name="Alm E.J."/>
        </authorList>
    </citation>
    <scope>NUCLEOTIDE SEQUENCE [LARGE SCALE GENOMIC DNA]</scope>
    <source>
        <strain evidence="1 2">BIOML-A2</strain>
    </source>
</reference>
<evidence type="ECO:0000313" key="1">
    <source>
        <dbReference type="EMBL" id="MTU44020.1"/>
    </source>
</evidence>
<gene>
    <name evidence="1" type="ORF">GMD42_10490</name>
</gene>
<organism evidence="1 2">
    <name type="scientific">Parasutterella excrementihominis</name>
    <dbReference type="NCBI Taxonomy" id="487175"/>
    <lineage>
        <taxon>Bacteria</taxon>
        <taxon>Pseudomonadati</taxon>
        <taxon>Pseudomonadota</taxon>
        <taxon>Betaproteobacteria</taxon>
        <taxon>Burkholderiales</taxon>
        <taxon>Sutterellaceae</taxon>
        <taxon>Parasutterella</taxon>
    </lineage>
</organism>
<protein>
    <submittedName>
        <fullName evidence="1">Uncharacterized protein</fullName>
    </submittedName>
</protein>
<proteinExistence type="predicted"/>
<sequence>MSQQENIYELPLFKAHVLLLADIVADFSGRTVLAKKGKVKELFLRQVKTAPVPDAAELQAAAETSTDAVLERALKRKEQQEFEVQLTPQGKVDLYEAEHPNLRPSRKALSRREMLRSLVRGDIHPSDLQTEEELEEELPEDYFETVCKATEEGDLGVFSITAPDGAEYLYFKPLMSHSYARILAVKDNAEALVCDQIRENSRIYPRPVPSQMFLEAPFDFDVPTLECLLQSIGRKEENKDIKFTQTSSGTIFLYSDKYLDDDLAEFLAEEQEMRPLNP</sequence>
<dbReference type="Proteomes" id="UP000462362">
    <property type="component" value="Unassembled WGS sequence"/>
</dbReference>
<evidence type="ECO:0000313" key="2">
    <source>
        <dbReference type="Proteomes" id="UP000462362"/>
    </source>
</evidence>
<name>A0A6I3S9M4_9BURK</name>